<proteinExistence type="inferred from homology"/>
<dbReference type="RefSeq" id="WP_021761552.1">
    <property type="nucleotide sequence ID" value="NC_022444.1"/>
</dbReference>
<dbReference type="STRING" id="1121448.DGI_2797"/>
<comment type="subcellular location">
    <subcellularLocation>
        <location evidence="6">Cytoplasm</location>
    </subcellularLocation>
</comment>
<evidence type="ECO:0000256" key="5">
    <source>
        <dbReference type="ARBA" id="ARBA00022839"/>
    </source>
</evidence>
<dbReference type="GO" id="GO:0005829">
    <property type="term" value="C:cytosol"/>
    <property type="evidence" value="ECO:0007669"/>
    <property type="project" value="TreeGrafter"/>
</dbReference>
<evidence type="ECO:0000256" key="3">
    <source>
        <dbReference type="ARBA" id="ARBA00022722"/>
    </source>
</evidence>
<keyword evidence="4 6" id="KW-0378">Hydrolase</keyword>
<comment type="subunit">
    <text evidence="6">Heterooligomer composed of large and small subunits.</text>
</comment>
<reference evidence="8" key="2">
    <citation type="submission" date="2013-07" db="EMBL/GenBank/DDBJ databases">
        <authorList>
            <person name="Morais-Silva F.O."/>
            <person name="Rezende A.M."/>
            <person name="Pimentel C."/>
            <person name="Resende D.M."/>
            <person name="Santos C.I."/>
            <person name="Clemente C."/>
            <person name="de Oliveira L.M."/>
            <person name="da Silva S.M."/>
            <person name="Costa D.A."/>
            <person name="Varela-Raposo A."/>
            <person name="Horacio E.C.A."/>
            <person name="Matos M."/>
            <person name="Flores O."/>
            <person name="Ruiz J.C."/>
            <person name="Rodrigues-Pousada C."/>
        </authorList>
    </citation>
    <scope>NUCLEOTIDE SEQUENCE [LARGE SCALE GENOMIC DNA]</scope>
    <source>
        <strain evidence="8">ATCC 19364 / DSM 1382 / NCIMB 9332 / VKM B-1759</strain>
    </source>
</reference>
<dbReference type="EC" id="3.1.11.6" evidence="6"/>
<dbReference type="InterPro" id="IPR003761">
    <property type="entry name" value="Exonuc_VII_S"/>
</dbReference>
<dbReference type="InterPro" id="IPR037004">
    <property type="entry name" value="Exonuc_VII_ssu_sf"/>
</dbReference>
<reference evidence="7 8" key="1">
    <citation type="journal article" date="2013" name="J. Bacteriol.">
        <title>Roles of HynAB and Ech, the only two hydrogenases found in the model sulfate reducer Desulfovibrio gigas.</title>
        <authorList>
            <person name="Morais-Silva F.O."/>
            <person name="Santos C.I."/>
            <person name="Rodrigues R."/>
            <person name="Pereira I.A."/>
            <person name="Rodrigues-Pousada C."/>
        </authorList>
    </citation>
    <scope>NUCLEOTIDE SEQUENCE [LARGE SCALE GENOMIC DNA]</scope>
    <source>
        <strain evidence="8">ATCC 19364 / DSM 1382 / NCIMB 9332 / VKM B-1759</strain>
    </source>
</reference>
<evidence type="ECO:0000313" key="7">
    <source>
        <dbReference type="EMBL" id="AGW14526.1"/>
    </source>
</evidence>
<dbReference type="OrthoDB" id="5340035at2"/>
<dbReference type="EMBL" id="CP006585">
    <property type="protein sequence ID" value="AGW14526.1"/>
    <property type="molecule type" value="Genomic_DNA"/>
</dbReference>
<dbReference type="PIRSF" id="PIRSF006488">
    <property type="entry name" value="Exonuc_VII_S"/>
    <property type="match status" value="1"/>
</dbReference>
<keyword evidence="3 6" id="KW-0540">Nuclease</keyword>
<keyword evidence="8" id="KW-1185">Reference proteome</keyword>
<keyword evidence="5 6" id="KW-0269">Exonuclease</keyword>
<dbReference type="NCBIfam" id="TIGR01280">
    <property type="entry name" value="xseB"/>
    <property type="match status" value="1"/>
</dbReference>
<dbReference type="GO" id="GO:0008855">
    <property type="term" value="F:exodeoxyribonuclease VII activity"/>
    <property type="evidence" value="ECO:0007669"/>
    <property type="project" value="UniProtKB-UniRule"/>
</dbReference>
<comment type="function">
    <text evidence="6">Bidirectionally degrades single-stranded DNA into large acid-insoluble oligonucleotides, which are then degraded further into small acid-soluble oligonucleotides.</text>
</comment>
<gene>
    <name evidence="6" type="primary">xseB</name>
    <name evidence="7" type="ORF">DGI_2797</name>
</gene>
<evidence type="ECO:0000256" key="1">
    <source>
        <dbReference type="ARBA" id="ARBA00009998"/>
    </source>
</evidence>
<accession>T2GEG8</accession>
<evidence type="ECO:0000313" key="8">
    <source>
        <dbReference type="Proteomes" id="UP000016587"/>
    </source>
</evidence>
<dbReference type="PATRIC" id="fig|1121448.10.peg.2760"/>
<sequence length="72" mass="8145">MTQATPRDTFEARATRLKEVVAALEKPDVPLEEAVALYKEGLTLARDCRQRLEQARHEVELLTREGQPEAAQ</sequence>
<protein>
    <recommendedName>
        <fullName evidence="6">Exodeoxyribonuclease 7 small subunit</fullName>
        <ecNumber evidence="6">3.1.11.6</ecNumber>
    </recommendedName>
    <alternativeName>
        <fullName evidence="6">Exodeoxyribonuclease VII small subunit</fullName>
        <shortName evidence="6">Exonuclease VII small subunit</shortName>
    </alternativeName>
</protein>
<dbReference type="eggNOG" id="COG1722">
    <property type="taxonomic scope" value="Bacteria"/>
</dbReference>
<evidence type="ECO:0000256" key="2">
    <source>
        <dbReference type="ARBA" id="ARBA00022490"/>
    </source>
</evidence>
<comment type="similarity">
    <text evidence="1 6">Belongs to the XseB family.</text>
</comment>
<dbReference type="PANTHER" id="PTHR34137:SF1">
    <property type="entry name" value="EXODEOXYRIBONUCLEASE 7 SMALL SUBUNIT"/>
    <property type="match status" value="1"/>
</dbReference>
<comment type="catalytic activity">
    <reaction evidence="6">
        <text>Exonucleolytic cleavage in either 5'- to 3'- or 3'- to 5'-direction to yield nucleoside 5'-phosphates.</text>
        <dbReference type="EC" id="3.1.11.6"/>
    </reaction>
</comment>
<dbReference type="Pfam" id="PF02609">
    <property type="entry name" value="Exonuc_VII_S"/>
    <property type="match status" value="1"/>
</dbReference>
<dbReference type="GO" id="GO:0009318">
    <property type="term" value="C:exodeoxyribonuclease VII complex"/>
    <property type="evidence" value="ECO:0007669"/>
    <property type="project" value="UniProtKB-UniRule"/>
</dbReference>
<organism evidence="7 8">
    <name type="scientific">Megalodesulfovibrio gigas (strain ATCC 19364 / DSM 1382 / NCIMB 9332 / VKM B-1759)</name>
    <name type="common">Desulfovibrio gigas</name>
    <dbReference type="NCBI Taxonomy" id="1121448"/>
    <lineage>
        <taxon>Bacteria</taxon>
        <taxon>Pseudomonadati</taxon>
        <taxon>Thermodesulfobacteriota</taxon>
        <taxon>Desulfovibrionia</taxon>
        <taxon>Desulfovibrionales</taxon>
        <taxon>Desulfovibrionaceae</taxon>
        <taxon>Megalodesulfovibrio</taxon>
    </lineage>
</organism>
<evidence type="ECO:0000256" key="6">
    <source>
        <dbReference type="HAMAP-Rule" id="MF_00337"/>
    </source>
</evidence>
<dbReference type="Gene3D" id="1.10.287.1040">
    <property type="entry name" value="Exonuclease VII, small subunit"/>
    <property type="match status" value="1"/>
</dbReference>
<evidence type="ECO:0000256" key="4">
    <source>
        <dbReference type="ARBA" id="ARBA00022801"/>
    </source>
</evidence>
<dbReference type="AlphaFoldDB" id="T2GEG8"/>
<dbReference type="PANTHER" id="PTHR34137">
    <property type="entry name" value="EXODEOXYRIBONUCLEASE 7 SMALL SUBUNIT"/>
    <property type="match status" value="1"/>
</dbReference>
<dbReference type="SUPFAM" id="SSF116842">
    <property type="entry name" value="XseB-like"/>
    <property type="match status" value="1"/>
</dbReference>
<dbReference type="HAMAP" id="MF_00337">
    <property type="entry name" value="Exonuc_7_S"/>
    <property type="match status" value="1"/>
</dbReference>
<dbReference type="HOGENOM" id="CLU_145918_2_2_7"/>
<keyword evidence="2 6" id="KW-0963">Cytoplasm</keyword>
<dbReference type="GO" id="GO:0006308">
    <property type="term" value="P:DNA catabolic process"/>
    <property type="evidence" value="ECO:0007669"/>
    <property type="project" value="UniProtKB-UniRule"/>
</dbReference>
<name>T2GEG8_MEGG1</name>
<dbReference type="Proteomes" id="UP000016587">
    <property type="component" value="Chromosome"/>
</dbReference>
<dbReference type="KEGG" id="dgg:DGI_2797"/>